<dbReference type="AlphaFoldDB" id="A0A6P1BY06"/>
<dbReference type="RefSeq" id="WP_050421534.1">
    <property type="nucleotide sequence ID" value="NZ_VKHP01000371.1"/>
</dbReference>
<evidence type="ECO:0000256" key="1">
    <source>
        <dbReference type="ARBA" id="ARBA00002285"/>
    </source>
</evidence>
<comment type="catalytic activity">
    <reaction evidence="8 9">
        <text>7,8-dihydroneopterin 3'-triphosphate + H2O = 6-carboxy-5,6,7,8-tetrahydropterin + triphosphate + acetaldehyde + 2 H(+)</text>
        <dbReference type="Rhea" id="RHEA:27966"/>
        <dbReference type="ChEBI" id="CHEBI:15343"/>
        <dbReference type="ChEBI" id="CHEBI:15377"/>
        <dbReference type="ChEBI" id="CHEBI:15378"/>
        <dbReference type="ChEBI" id="CHEBI:18036"/>
        <dbReference type="ChEBI" id="CHEBI:58462"/>
        <dbReference type="ChEBI" id="CHEBI:61032"/>
        <dbReference type="EC" id="4.1.2.50"/>
    </reaction>
</comment>
<evidence type="ECO:0000256" key="2">
    <source>
        <dbReference type="ARBA" id="ARBA00005061"/>
    </source>
</evidence>
<reference evidence="12 13" key="1">
    <citation type="journal article" date="2020" name="Arch. Microbiol.">
        <title>Bradyrhizobium uaiense sp. nov., a new highly efficient cowpea symbiont.</title>
        <authorList>
            <person name="Cabral Michel D."/>
            <person name="Azarias Guimaraes A."/>
            <person name="Martins da Costa E."/>
            <person name="Soares de Carvalho T."/>
            <person name="Balsanelli E."/>
            <person name="Willems A."/>
            <person name="Maltempi de Souza E."/>
            <person name="de Souza Moreira F.M."/>
        </authorList>
    </citation>
    <scope>NUCLEOTIDE SEQUENCE [LARGE SCALE GENOMIC DNA]</scope>
    <source>
        <strain evidence="12 13">UFLA 03-164</strain>
    </source>
</reference>
<sequence>MNDDDGVITLIGRTYSFESAHRLPNLPDGHKCKNLHGHNYRMEVVMRGEVDARGFVKDFAEMDAELEPLLKLVDHRLLNDVDGLENPTAEIIARWFFDRIPNCASVRIYETADCWAEVAACGGSPKRAPR</sequence>
<dbReference type="NCBIfam" id="TIGR03367">
    <property type="entry name" value="queuosine_QueD"/>
    <property type="match status" value="1"/>
</dbReference>
<organism evidence="12 13">
    <name type="scientific">Bradyrhizobium uaiense</name>
    <dbReference type="NCBI Taxonomy" id="2594946"/>
    <lineage>
        <taxon>Bacteria</taxon>
        <taxon>Pseudomonadati</taxon>
        <taxon>Pseudomonadota</taxon>
        <taxon>Alphaproteobacteria</taxon>
        <taxon>Hyphomicrobiales</taxon>
        <taxon>Nitrobacteraceae</taxon>
        <taxon>Bradyrhizobium</taxon>
    </lineage>
</organism>
<comment type="caution">
    <text evidence="12">The sequence shown here is derived from an EMBL/GenBank/DDBJ whole genome shotgun (WGS) entry which is preliminary data.</text>
</comment>
<dbReference type="UniPathway" id="UPA00391"/>
<evidence type="ECO:0000256" key="10">
    <source>
        <dbReference type="PIRSR" id="PIRSR006113-1"/>
    </source>
</evidence>
<keyword evidence="9" id="KW-0671">Queuosine biosynthesis</keyword>
<evidence type="ECO:0000256" key="9">
    <source>
        <dbReference type="PIRNR" id="PIRNR006113"/>
    </source>
</evidence>
<dbReference type="EC" id="4.-.-.-" evidence="9"/>
<protein>
    <recommendedName>
        <fullName evidence="4 9">6-carboxy-5,6,7,8-tetrahydropterin synthase</fullName>
        <ecNumber evidence="9">4.-.-.-</ecNumber>
    </recommendedName>
</protein>
<evidence type="ECO:0000256" key="3">
    <source>
        <dbReference type="ARBA" id="ARBA00008900"/>
    </source>
</evidence>
<dbReference type="SUPFAM" id="SSF55620">
    <property type="entry name" value="Tetrahydrobiopterin biosynthesis enzymes-like"/>
    <property type="match status" value="1"/>
</dbReference>
<dbReference type="GO" id="GO:0008616">
    <property type="term" value="P:tRNA queuosine(34) biosynthetic process"/>
    <property type="evidence" value="ECO:0007669"/>
    <property type="project" value="UniProtKB-KW"/>
</dbReference>
<dbReference type="Gene3D" id="3.30.479.10">
    <property type="entry name" value="6-pyruvoyl tetrahydropterin synthase/QueD"/>
    <property type="match status" value="1"/>
</dbReference>
<gene>
    <name evidence="12" type="primary">queD</name>
    <name evidence="12" type="ORF">FNJ47_44240</name>
</gene>
<keyword evidence="7 9" id="KW-0456">Lyase</keyword>
<evidence type="ECO:0000313" key="13">
    <source>
        <dbReference type="Proteomes" id="UP000468531"/>
    </source>
</evidence>
<keyword evidence="13" id="KW-1185">Reference proteome</keyword>
<feature type="binding site" evidence="11">
    <location>
        <position position="38"/>
    </location>
    <ligand>
        <name>Zn(2+)</name>
        <dbReference type="ChEBI" id="CHEBI:29105"/>
    </ligand>
</feature>
<accession>A0A6P1BY06</accession>
<feature type="binding site" evidence="11">
    <location>
        <position position="21"/>
    </location>
    <ligand>
        <name>Zn(2+)</name>
        <dbReference type="ChEBI" id="CHEBI:29105"/>
    </ligand>
</feature>
<dbReference type="InterPro" id="IPR038418">
    <property type="entry name" value="6-PTP_synth/QueD_sf"/>
</dbReference>
<feature type="binding site" evidence="11">
    <location>
        <position position="36"/>
    </location>
    <ligand>
        <name>Zn(2+)</name>
        <dbReference type="ChEBI" id="CHEBI:29105"/>
    </ligand>
</feature>
<evidence type="ECO:0000256" key="6">
    <source>
        <dbReference type="ARBA" id="ARBA00022833"/>
    </source>
</evidence>
<evidence type="ECO:0000256" key="5">
    <source>
        <dbReference type="ARBA" id="ARBA00022723"/>
    </source>
</evidence>
<dbReference type="PANTHER" id="PTHR12589:SF7">
    <property type="entry name" value="6-PYRUVOYL TETRAHYDROBIOPTERIN SYNTHASE"/>
    <property type="match status" value="1"/>
</dbReference>
<dbReference type="Proteomes" id="UP000468531">
    <property type="component" value="Unassembled WGS sequence"/>
</dbReference>
<dbReference type="Pfam" id="PF01242">
    <property type="entry name" value="PTPS"/>
    <property type="match status" value="1"/>
</dbReference>
<dbReference type="GO" id="GO:0070497">
    <property type="term" value="F:6-carboxytetrahydropterin synthase activity"/>
    <property type="evidence" value="ECO:0007669"/>
    <property type="project" value="UniProtKB-EC"/>
</dbReference>
<dbReference type="GO" id="GO:0046872">
    <property type="term" value="F:metal ion binding"/>
    <property type="evidence" value="ECO:0007669"/>
    <property type="project" value="UniProtKB-KW"/>
</dbReference>
<dbReference type="EMBL" id="VKHP01000371">
    <property type="protein sequence ID" value="NEV02523.1"/>
    <property type="molecule type" value="Genomic_DNA"/>
</dbReference>
<evidence type="ECO:0000256" key="4">
    <source>
        <dbReference type="ARBA" id="ARBA00018141"/>
    </source>
</evidence>
<keyword evidence="6 9" id="KW-0862">Zinc</keyword>
<feature type="active site" description="Proton acceptor" evidence="10">
    <location>
        <position position="32"/>
    </location>
</feature>
<comment type="similarity">
    <text evidence="3 9">Belongs to the PTPS family. QueD subfamily.</text>
</comment>
<proteinExistence type="inferred from homology"/>
<dbReference type="PANTHER" id="PTHR12589">
    <property type="entry name" value="PYRUVOYL TETRAHYDROBIOPTERIN SYNTHASE"/>
    <property type="match status" value="1"/>
</dbReference>
<dbReference type="InterPro" id="IPR007115">
    <property type="entry name" value="6-PTP_synth/QueD"/>
</dbReference>
<evidence type="ECO:0000256" key="11">
    <source>
        <dbReference type="PIRSR" id="PIRSR006113-2"/>
    </source>
</evidence>
<name>A0A6P1BY06_9BRAD</name>
<feature type="active site" description="Charge relay system" evidence="10">
    <location>
        <position position="75"/>
    </location>
</feature>
<evidence type="ECO:0000313" key="12">
    <source>
        <dbReference type="EMBL" id="NEV02523.1"/>
    </source>
</evidence>
<keyword evidence="5 9" id="KW-0479">Metal-binding</keyword>
<dbReference type="PIRSF" id="PIRSF006113">
    <property type="entry name" value="PTP_synth"/>
    <property type="match status" value="1"/>
</dbReference>
<evidence type="ECO:0000256" key="7">
    <source>
        <dbReference type="ARBA" id="ARBA00023239"/>
    </source>
</evidence>
<comment type="function">
    <text evidence="1">Catalyzes the conversion of 7,8-dihydroneopterin triphosphate (H2NTP) to 6-carboxy-5,6,7,8-tetrahydropterin (CPH4) and acetaldehyde.</text>
</comment>
<evidence type="ECO:0000256" key="8">
    <source>
        <dbReference type="ARBA" id="ARBA00048807"/>
    </source>
</evidence>
<comment type="pathway">
    <text evidence="2 9">Purine metabolism; 7-cyano-7-deazaguanine biosynthesis.</text>
</comment>
<comment type="cofactor">
    <cofactor evidence="9 11">
        <name>Zn(2+)</name>
        <dbReference type="ChEBI" id="CHEBI:29105"/>
    </cofactor>
    <text evidence="9 11">Binds 1 zinc ion per subunit.</text>
</comment>
<feature type="active site" description="Charge relay system" evidence="10">
    <location>
        <position position="110"/>
    </location>
</feature>